<gene>
    <name evidence="1" type="ORF">SBF1_4480006</name>
</gene>
<evidence type="ECO:0000313" key="1">
    <source>
        <dbReference type="EMBL" id="SPF49317.1"/>
    </source>
</evidence>
<evidence type="ECO:0000313" key="2">
    <source>
        <dbReference type="Proteomes" id="UP000238916"/>
    </source>
</evidence>
<reference evidence="2" key="1">
    <citation type="submission" date="2018-02" db="EMBL/GenBank/DDBJ databases">
        <authorList>
            <person name="Hausmann B."/>
        </authorList>
    </citation>
    <scope>NUCLEOTIDE SEQUENCE [LARGE SCALE GENOMIC DNA]</scope>
    <source>
        <strain evidence="2">Peat soil MAG SbF1</strain>
    </source>
</reference>
<name>A0A2U3LBL5_9FIRM</name>
<dbReference type="Proteomes" id="UP000238916">
    <property type="component" value="Unassembled WGS sequence"/>
</dbReference>
<dbReference type="EMBL" id="OMOF01000388">
    <property type="protein sequence ID" value="SPF49317.1"/>
    <property type="molecule type" value="Genomic_DNA"/>
</dbReference>
<accession>A0A2U3LBL5</accession>
<sequence length="80" mass="9239">MFNFSANNLIFVSKSQHDKCNIFILKDRDTNRCYKVYDFLKSAILETGKPYCISGKVNSADKLYLVLEIVKEDKKNAVKI</sequence>
<protein>
    <submittedName>
        <fullName evidence="1">Uncharacterized protein</fullName>
    </submittedName>
</protein>
<dbReference type="AlphaFoldDB" id="A0A2U3LBL5"/>
<proteinExistence type="predicted"/>
<organism evidence="1 2">
    <name type="scientific">Candidatus Desulfosporosinus infrequens</name>
    <dbReference type="NCBI Taxonomy" id="2043169"/>
    <lineage>
        <taxon>Bacteria</taxon>
        <taxon>Bacillati</taxon>
        <taxon>Bacillota</taxon>
        <taxon>Clostridia</taxon>
        <taxon>Eubacteriales</taxon>
        <taxon>Desulfitobacteriaceae</taxon>
        <taxon>Desulfosporosinus</taxon>
    </lineage>
</organism>